<dbReference type="GO" id="GO:0006352">
    <property type="term" value="P:DNA-templated transcription initiation"/>
    <property type="evidence" value="ECO:0007669"/>
    <property type="project" value="InterPro"/>
</dbReference>
<evidence type="ECO:0000313" key="8">
    <source>
        <dbReference type="Proteomes" id="UP000005801"/>
    </source>
</evidence>
<dbReference type="OrthoDB" id="5513261at2"/>
<evidence type="ECO:0000313" key="7">
    <source>
        <dbReference type="EMBL" id="EDM79675.1"/>
    </source>
</evidence>
<organism evidence="7 8">
    <name type="scientific">Plesiocystis pacifica SIR-1</name>
    <dbReference type="NCBI Taxonomy" id="391625"/>
    <lineage>
        <taxon>Bacteria</taxon>
        <taxon>Pseudomonadati</taxon>
        <taxon>Myxococcota</taxon>
        <taxon>Polyangia</taxon>
        <taxon>Nannocystales</taxon>
        <taxon>Nannocystaceae</taxon>
        <taxon>Plesiocystis</taxon>
    </lineage>
</organism>
<feature type="domain" description="RNA polymerase sigma-70 region 2" evidence="5">
    <location>
        <begin position="28"/>
        <end position="96"/>
    </location>
</feature>
<dbReference type="STRING" id="391625.PPSIR1_16475"/>
<gene>
    <name evidence="7" type="ORF">PPSIR1_16475</name>
</gene>
<proteinExistence type="inferred from homology"/>
<evidence type="ECO:0000256" key="4">
    <source>
        <dbReference type="ARBA" id="ARBA00023163"/>
    </source>
</evidence>
<feature type="domain" description="RNA polymerase sigma factor 70 region 4 type 2" evidence="6">
    <location>
        <begin position="128"/>
        <end position="176"/>
    </location>
</feature>
<dbReference type="InterPro" id="IPR039425">
    <property type="entry name" value="RNA_pol_sigma-70-like"/>
</dbReference>
<dbReference type="InterPro" id="IPR013325">
    <property type="entry name" value="RNA_pol_sigma_r2"/>
</dbReference>
<dbReference type="Pfam" id="PF08281">
    <property type="entry name" value="Sigma70_r4_2"/>
    <property type="match status" value="1"/>
</dbReference>
<reference evidence="7 8" key="1">
    <citation type="submission" date="2007-06" db="EMBL/GenBank/DDBJ databases">
        <authorList>
            <person name="Shimkets L."/>
            <person name="Ferriera S."/>
            <person name="Johnson J."/>
            <person name="Kravitz S."/>
            <person name="Beeson K."/>
            <person name="Sutton G."/>
            <person name="Rogers Y.-H."/>
            <person name="Friedman R."/>
            <person name="Frazier M."/>
            <person name="Venter J.C."/>
        </authorList>
    </citation>
    <scope>NUCLEOTIDE SEQUENCE [LARGE SCALE GENOMIC DNA]</scope>
    <source>
        <strain evidence="7 8">SIR-1</strain>
    </source>
</reference>
<evidence type="ECO:0000259" key="6">
    <source>
        <dbReference type="Pfam" id="PF08281"/>
    </source>
</evidence>
<dbReference type="InterPro" id="IPR014284">
    <property type="entry name" value="RNA_pol_sigma-70_dom"/>
</dbReference>
<evidence type="ECO:0000256" key="1">
    <source>
        <dbReference type="ARBA" id="ARBA00010641"/>
    </source>
</evidence>
<keyword evidence="4" id="KW-0804">Transcription</keyword>
<dbReference type="Pfam" id="PF04542">
    <property type="entry name" value="Sigma70_r2"/>
    <property type="match status" value="1"/>
</dbReference>
<evidence type="ECO:0000256" key="3">
    <source>
        <dbReference type="ARBA" id="ARBA00023082"/>
    </source>
</evidence>
<dbReference type="Proteomes" id="UP000005801">
    <property type="component" value="Unassembled WGS sequence"/>
</dbReference>
<protein>
    <submittedName>
        <fullName evidence="7">Sigma-24, ECF subfamily protein</fullName>
    </submittedName>
</protein>
<dbReference type="eggNOG" id="COG1595">
    <property type="taxonomic scope" value="Bacteria"/>
</dbReference>
<dbReference type="GO" id="GO:0016987">
    <property type="term" value="F:sigma factor activity"/>
    <property type="evidence" value="ECO:0007669"/>
    <property type="project" value="UniProtKB-KW"/>
</dbReference>
<dbReference type="Gene3D" id="1.10.10.10">
    <property type="entry name" value="Winged helix-like DNA-binding domain superfamily/Winged helix DNA-binding domain"/>
    <property type="match status" value="1"/>
</dbReference>
<accession>A6G350</accession>
<dbReference type="InterPro" id="IPR013324">
    <property type="entry name" value="RNA_pol_sigma_r3/r4-like"/>
</dbReference>
<dbReference type="SUPFAM" id="SSF88659">
    <property type="entry name" value="Sigma3 and sigma4 domains of RNA polymerase sigma factors"/>
    <property type="match status" value="1"/>
</dbReference>
<dbReference type="GO" id="GO:0003677">
    <property type="term" value="F:DNA binding"/>
    <property type="evidence" value="ECO:0007669"/>
    <property type="project" value="InterPro"/>
</dbReference>
<dbReference type="Gene3D" id="1.10.1740.10">
    <property type="match status" value="1"/>
</dbReference>
<dbReference type="PANTHER" id="PTHR43133">
    <property type="entry name" value="RNA POLYMERASE ECF-TYPE SIGMA FACTO"/>
    <property type="match status" value="1"/>
</dbReference>
<dbReference type="EMBL" id="ABCS01000017">
    <property type="protein sequence ID" value="EDM79675.1"/>
    <property type="molecule type" value="Genomic_DNA"/>
</dbReference>
<dbReference type="InterPro" id="IPR036388">
    <property type="entry name" value="WH-like_DNA-bd_sf"/>
</dbReference>
<keyword evidence="8" id="KW-1185">Reference proteome</keyword>
<evidence type="ECO:0000259" key="5">
    <source>
        <dbReference type="Pfam" id="PF04542"/>
    </source>
</evidence>
<evidence type="ECO:0000256" key="2">
    <source>
        <dbReference type="ARBA" id="ARBA00023015"/>
    </source>
</evidence>
<name>A6G350_9BACT</name>
<keyword evidence="3" id="KW-0731">Sigma factor</keyword>
<keyword evidence="2" id="KW-0805">Transcription regulation</keyword>
<sequence length="201" mass="23125">MSLFDARDPLARLVWRAVRGDRRAFTRLYRELHPLVARYIARRVDSRADAEELVAEVFRRVVEHLADFDPKRGQVRPWVLRIARNAVIDHYRARKRPVALEQVADGLHGQDEPLASLLANERLARVNAALAQAPVEIRQLIAMRYGDNLRHREIAELLGISEAAVRKRLSRALRDLRERTAQQDRALSPASLESEEVRHAI</sequence>
<comment type="caution">
    <text evidence="7">The sequence shown here is derived from an EMBL/GenBank/DDBJ whole genome shotgun (WGS) entry which is preliminary data.</text>
</comment>
<comment type="similarity">
    <text evidence="1">Belongs to the sigma-70 factor family. ECF subfamily.</text>
</comment>
<dbReference type="CDD" id="cd06171">
    <property type="entry name" value="Sigma70_r4"/>
    <property type="match status" value="1"/>
</dbReference>
<dbReference type="RefSeq" id="WP_006971149.1">
    <property type="nucleotide sequence ID" value="NZ_ABCS01000017.1"/>
</dbReference>
<dbReference type="InterPro" id="IPR007627">
    <property type="entry name" value="RNA_pol_sigma70_r2"/>
</dbReference>
<dbReference type="PANTHER" id="PTHR43133:SF62">
    <property type="entry name" value="RNA POLYMERASE SIGMA FACTOR SIGZ"/>
    <property type="match status" value="1"/>
</dbReference>
<dbReference type="AlphaFoldDB" id="A6G350"/>
<dbReference type="SUPFAM" id="SSF88946">
    <property type="entry name" value="Sigma2 domain of RNA polymerase sigma factors"/>
    <property type="match status" value="1"/>
</dbReference>
<dbReference type="InterPro" id="IPR013249">
    <property type="entry name" value="RNA_pol_sigma70_r4_t2"/>
</dbReference>
<dbReference type="NCBIfam" id="TIGR02937">
    <property type="entry name" value="sigma70-ECF"/>
    <property type="match status" value="1"/>
</dbReference>